<evidence type="ECO:0000313" key="3">
    <source>
        <dbReference type="EMBL" id="KAG0470194.1"/>
    </source>
</evidence>
<feature type="coiled-coil region" evidence="2">
    <location>
        <begin position="361"/>
        <end position="417"/>
    </location>
</feature>
<sequence>MEKKLPWLKYDMKKVLYKNAQNQEAEAKKKHVKSAQMMNKLMKPIEKQKLEKMEQESAVKKLNDLITKNAKKRLELAEMEIRLGAQVHSKHEEIEDLRRQEDSRQHRIKSTMDDLAAAQRELDDFPAFNPPKQELEKLGSQILEFEMNTNQVKLQKTENGNLLNQKKLSLMKCVDRLKEMNSENTKLLQALKSSGVDKIFEAYGWLQQNRKDLKREVYGPVLLESFVTLDPCDRDLLVHNLKQYDVPVLNFVGEIANRSQFELSREMRELGICSRLDQVFSAPHAVKEVLIGQAALDHSYVGTNETDRKADEVSRLGITDLWTPESHYRWTVSRYGGHVSAVVDPVHPSRLFMQSVDVGDMESLMSHKSELEVAIADIEETLKEEIIRAANLEKKRRRELENRVDQRKKRLESLRVEADLDSSVRMLADQALQLDERRFELAKELKDLLVETIALRQKLAVKKMTCIELDFKVREMEIDIKQHEKLAIQASAHLENCKEETERCRKELHAAKLHAESIAIITQDLAEEFVDMPATIEELEAAIQDGISEANSILFLNQNVLEEYENRQRKINSIATKLHDDEEALQRCVSEINTLR</sequence>
<dbReference type="GO" id="GO:0003697">
    <property type="term" value="F:single-stranded DNA binding"/>
    <property type="evidence" value="ECO:0007669"/>
    <property type="project" value="TreeGrafter"/>
</dbReference>
<gene>
    <name evidence="3" type="ORF">HPP92_016894</name>
</gene>
<dbReference type="Proteomes" id="UP000636800">
    <property type="component" value="Unassembled WGS sequence"/>
</dbReference>
<dbReference type="GO" id="GO:0030915">
    <property type="term" value="C:Smc5-Smc6 complex"/>
    <property type="evidence" value="ECO:0007669"/>
    <property type="project" value="TreeGrafter"/>
</dbReference>
<dbReference type="PANTHER" id="PTHR45916:SF1">
    <property type="entry name" value="STRUCTURAL MAINTENANCE OF CHROMOSOMES PROTEIN 5"/>
    <property type="match status" value="1"/>
</dbReference>
<evidence type="ECO:0000256" key="2">
    <source>
        <dbReference type="SAM" id="Coils"/>
    </source>
</evidence>
<evidence type="ECO:0000313" key="4">
    <source>
        <dbReference type="Proteomes" id="UP000636800"/>
    </source>
</evidence>
<organism evidence="3 4">
    <name type="scientific">Vanilla planifolia</name>
    <name type="common">Vanilla</name>
    <dbReference type="NCBI Taxonomy" id="51239"/>
    <lineage>
        <taxon>Eukaryota</taxon>
        <taxon>Viridiplantae</taxon>
        <taxon>Streptophyta</taxon>
        <taxon>Embryophyta</taxon>
        <taxon>Tracheophyta</taxon>
        <taxon>Spermatophyta</taxon>
        <taxon>Magnoliopsida</taxon>
        <taxon>Liliopsida</taxon>
        <taxon>Asparagales</taxon>
        <taxon>Orchidaceae</taxon>
        <taxon>Vanilloideae</taxon>
        <taxon>Vanilleae</taxon>
        <taxon>Vanilla</taxon>
    </lineage>
</organism>
<protein>
    <submittedName>
        <fullName evidence="3">Uncharacterized protein</fullName>
    </submittedName>
</protein>
<comment type="caution">
    <text evidence="3">The sequence shown here is derived from an EMBL/GenBank/DDBJ whole genome shotgun (WGS) entry which is preliminary data.</text>
</comment>
<keyword evidence="1 2" id="KW-0175">Coiled coil</keyword>
<feature type="coiled-coil region" evidence="2">
    <location>
        <begin position="45"/>
        <end position="82"/>
    </location>
</feature>
<proteinExistence type="predicted"/>
<dbReference type="AlphaFoldDB" id="A0A835QD24"/>
<name>A0A835QD24_VANPL</name>
<dbReference type="GO" id="GO:0005634">
    <property type="term" value="C:nucleus"/>
    <property type="evidence" value="ECO:0007669"/>
    <property type="project" value="TreeGrafter"/>
</dbReference>
<dbReference type="GO" id="GO:0000724">
    <property type="term" value="P:double-strand break repair via homologous recombination"/>
    <property type="evidence" value="ECO:0007669"/>
    <property type="project" value="TreeGrafter"/>
</dbReference>
<keyword evidence="4" id="KW-1185">Reference proteome</keyword>
<accession>A0A835QD24</accession>
<dbReference type="PANTHER" id="PTHR45916">
    <property type="entry name" value="STRUCTURAL MAINTENANCE OF CHROMOSOMES PROTEIN 5"/>
    <property type="match status" value="1"/>
</dbReference>
<reference evidence="3 4" key="1">
    <citation type="journal article" date="2020" name="Nat. Food">
        <title>A phased Vanilla planifolia genome enables genetic improvement of flavour and production.</title>
        <authorList>
            <person name="Hasing T."/>
            <person name="Tang H."/>
            <person name="Brym M."/>
            <person name="Khazi F."/>
            <person name="Huang T."/>
            <person name="Chambers A.H."/>
        </authorList>
    </citation>
    <scope>NUCLEOTIDE SEQUENCE [LARGE SCALE GENOMIC DNA]</scope>
    <source>
        <tissue evidence="3">Leaf</tissue>
    </source>
</reference>
<feature type="non-terminal residue" evidence="3">
    <location>
        <position position="1"/>
    </location>
</feature>
<dbReference type="EMBL" id="JADCNL010000008">
    <property type="protein sequence ID" value="KAG0470194.1"/>
    <property type="molecule type" value="Genomic_DNA"/>
</dbReference>
<evidence type="ECO:0000256" key="1">
    <source>
        <dbReference type="ARBA" id="ARBA00023054"/>
    </source>
</evidence>